<feature type="transmembrane region" description="Helical" evidence="6">
    <location>
        <begin position="808"/>
        <end position="827"/>
    </location>
</feature>
<dbReference type="PANTHER" id="PTHR10924">
    <property type="entry name" value="MAJOR FACILITATOR SUPERFAMILY PROTEIN-RELATED"/>
    <property type="match status" value="1"/>
</dbReference>
<dbReference type="PROSITE" id="PS50850">
    <property type="entry name" value="MFS"/>
    <property type="match status" value="2"/>
</dbReference>
<feature type="transmembrane region" description="Helical" evidence="6">
    <location>
        <begin position="477"/>
        <end position="495"/>
    </location>
</feature>
<feature type="compositionally biased region" description="Low complexity" evidence="5">
    <location>
        <begin position="918"/>
        <end position="930"/>
    </location>
</feature>
<evidence type="ECO:0000259" key="7">
    <source>
        <dbReference type="PROSITE" id="PS50850"/>
    </source>
</evidence>
<accession>A0ABP0FLY1</accession>
<evidence type="ECO:0000256" key="4">
    <source>
        <dbReference type="ARBA" id="ARBA00023136"/>
    </source>
</evidence>
<proteinExistence type="predicted"/>
<feature type="transmembrane region" description="Helical" evidence="6">
    <location>
        <begin position="51"/>
        <end position="69"/>
    </location>
</feature>
<feature type="transmembrane region" description="Helical" evidence="6">
    <location>
        <begin position="747"/>
        <end position="768"/>
    </location>
</feature>
<dbReference type="Proteomes" id="UP001642483">
    <property type="component" value="Unassembled WGS sequence"/>
</dbReference>
<feature type="transmembrane region" description="Helical" evidence="6">
    <location>
        <begin position="321"/>
        <end position="342"/>
    </location>
</feature>
<feature type="transmembrane region" description="Helical" evidence="6">
    <location>
        <begin position="645"/>
        <end position="665"/>
    </location>
</feature>
<dbReference type="InterPro" id="IPR011701">
    <property type="entry name" value="MFS"/>
</dbReference>
<feature type="transmembrane region" description="Helical" evidence="6">
    <location>
        <begin position="780"/>
        <end position="802"/>
    </location>
</feature>
<evidence type="ECO:0000256" key="3">
    <source>
        <dbReference type="ARBA" id="ARBA00022989"/>
    </source>
</evidence>
<dbReference type="InterPro" id="IPR036259">
    <property type="entry name" value="MFS_trans_sf"/>
</dbReference>
<evidence type="ECO:0000256" key="1">
    <source>
        <dbReference type="ARBA" id="ARBA00004141"/>
    </source>
</evidence>
<feature type="transmembrane region" description="Helical" evidence="6">
    <location>
        <begin position="839"/>
        <end position="857"/>
    </location>
</feature>
<evidence type="ECO:0000313" key="8">
    <source>
        <dbReference type="EMBL" id="CAK8680023.1"/>
    </source>
</evidence>
<feature type="transmembrane region" description="Helical" evidence="6">
    <location>
        <begin position="120"/>
        <end position="137"/>
    </location>
</feature>
<feature type="transmembrane region" description="Helical" evidence="6">
    <location>
        <begin position="708"/>
        <end position="727"/>
    </location>
</feature>
<keyword evidence="3 6" id="KW-1133">Transmembrane helix</keyword>
<dbReference type="SUPFAM" id="SSF103473">
    <property type="entry name" value="MFS general substrate transporter"/>
    <property type="match status" value="2"/>
</dbReference>
<feature type="transmembrane region" description="Helical" evidence="6">
    <location>
        <begin position="89"/>
        <end position="108"/>
    </location>
</feature>
<dbReference type="InterPro" id="IPR020846">
    <property type="entry name" value="MFS_dom"/>
</dbReference>
<evidence type="ECO:0000256" key="5">
    <source>
        <dbReference type="SAM" id="MobiDB-lite"/>
    </source>
</evidence>
<feature type="domain" description="Major facilitator superfamily (MFS) profile" evidence="7">
    <location>
        <begin position="475"/>
        <end position="891"/>
    </location>
</feature>
<dbReference type="CDD" id="cd17398">
    <property type="entry name" value="MFS_FLVCR_like"/>
    <property type="match status" value="2"/>
</dbReference>
<feature type="transmembrane region" description="Helical" evidence="6">
    <location>
        <begin position="604"/>
        <end position="625"/>
    </location>
</feature>
<reference evidence="8 9" key="1">
    <citation type="submission" date="2024-02" db="EMBL/GenBank/DDBJ databases">
        <authorList>
            <person name="Daric V."/>
            <person name="Darras S."/>
        </authorList>
    </citation>
    <scope>NUCLEOTIDE SEQUENCE [LARGE SCALE GENOMIC DNA]</scope>
</reference>
<dbReference type="EMBL" id="CAWYQH010000068">
    <property type="protein sequence ID" value="CAK8680023.1"/>
    <property type="molecule type" value="Genomic_DNA"/>
</dbReference>
<feature type="transmembrane region" description="Helical" evidence="6">
    <location>
        <begin position="515"/>
        <end position="534"/>
    </location>
</feature>
<dbReference type="PANTHER" id="PTHR10924:SF4">
    <property type="entry name" value="GH15861P"/>
    <property type="match status" value="1"/>
</dbReference>
<evidence type="ECO:0000256" key="2">
    <source>
        <dbReference type="ARBA" id="ARBA00022692"/>
    </source>
</evidence>
<dbReference type="InterPro" id="IPR049680">
    <property type="entry name" value="FLVCR1-2_SLC49-like"/>
</dbReference>
<name>A0ABP0FLY1_CLALP</name>
<keyword evidence="2 6" id="KW-0812">Transmembrane</keyword>
<gene>
    <name evidence="8" type="ORF">CVLEPA_LOCUS10316</name>
</gene>
<dbReference type="Gene3D" id="1.20.1250.20">
    <property type="entry name" value="MFS general substrate transporter like domains"/>
    <property type="match status" value="2"/>
</dbReference>
<feature type="transmembrane region" description="Helical" evidence="6">
    <location>
        <begin position="354"/>
        <end position="376"/>
    </location>
</feature>
<dbReference type="Pfam" id="PF07690">
    <property type="entry name" value="MFS_1"/>
    <property type="match status" value="2"/>
</dbReference>
<feature type="transmembrane region" description="Helical" evidence="6">
    <location>
        <begin position="282"/>
        <end position="301"/>
    </location>
</feature>
<evidence type="ECO:0000256" key="6">
    <source>
        <dbReference type="SAM" id="Phobius"/>
    </source>
</evidence>
<evidence type="ECO:0000313" key="9">
    <source>
        <dbReference type="Proteomes" id="UP001642483"/>
    </source>
</evidence>
<keyword evidence="4 6" id="KW-0472">Membrane</keyword>
<feature type="transmembrane region" description="Helical" evidence="6">
    <location>
        <begin position="437"/>
        <end position="456"/>
    </location>
</feature>
<feature type="region of interest" description="Disordered" evidence="5">
    <location>
        <begin position="917"/>
        <end position="938"/>
    </location>
</feature>
<feature type="transmembrane region" description="Helical" evidence="6">
    <location>
        <begin position="382"/>
        <end position="401"/>
    </location>
</feature>
<comment type="subcellular location">
    <subcellularLocation>
        <location evidence="1">Membrane</location>
        <topology evidence="1">Multi-pass membrane protein</topology>
    </subcellularLocation>
</comment>
<protein>
    <recommendedName>
        <fullName evidence="7">Major facilitator superfamily (MFS) profile domain-containing protein</fullName>
    </recommendedName>
</protein>
<feature type="transmembrane region" description="Helical" evidence="6">
    <location>
        <begin position="863"/>
        <end position="886"/>
    </location>
</feature>
<keyword evidence="9" id="KW-1185">Reference proteome</keyword>
<feature type="transmembrane region" description="Helical" evidence="6">
    <location>
        <begin position="413"/>
        <end position="431"/>
    </location>
</feature>
<feature type="domain" description="Major facilitator superfamily (MFS) profile" evidence="7">
    <location>
        <begin position="53"/>
        <end position="461"/>
    </location>
</feature>
<comment type="caution">
    <text evidence="8">The sequence shown here is derived from an EMBL/GenBank/DDBJ whole genome shotgun (WGS) entry which is preliminary data.</text>
</comment>
<feature type="transmembrane region" description="Helical" evidence="6">
    <location>
        <begin position="219"/>
        <end position="239"/>
    </location>
</feature>
<sequence length="953" mass="104243">MDASNDGCVLTKYEESGVKLKENGHSEVVILDKSNDYGDVPPTTRLFKRRFLILGIFCLYSMSSAFQWIEYAIITNIVLKYYEGATELAIAWTSMIYMLSYIPLMFVATWMLDNWGLRKILLFGATLNAVGSLIKIGSVSPNLFFVSFLGQTISACAQSFILEIPPKIASLWFGPSEVSTATAIGVFGNQLGCALGFLIPPKLVPNSDNLDEIGAGFRVLFISSAVVCTGALLLMFIVIKDEPKTPPSIARALSVAAENKEKAENSPMKSYLRSIGVLMKNVPYLLLFLTYGINTGTYYAIGTLLNPIMLNYHEDAEQQIGEIGLTMVVAGLVGSVLCGYFLDKTKLYKTTTVGIYVLSMAFMFVFTFTLQLKILWLDYLSIGLLGFFMTGYLPIGFEFAAEITYPVSEATSSGLLNVSAQFFGILFTISAQELLKLGSLAANLFMAIALLVGTVLTDKSNDYGDVPPTTRLSKRRFLILGSFCLYSMSVAFQWIEYAIITNIVLKYYEGATELAIAWTSMSYLLSSIPLMFVATWMLDNWGLRKVLLFGATLNAVGSLIKIGSVSPNLFVVSFLGQTISACAEAFVLEIPPKIASLWFGPSEVSTATAIGVFGNQLGCALGFLIPPKLVPNSDNLDEIGAGFRVLFISSAVVCTGALLLMFIVIRDEPKTPPSIARALSVAAENKEKAENSPMKSYLRSIGVLMKNVPYFLLFLTYGINTGTYYAIGTLLNPIMLNYHEDAEQQIGEIGLTMVVAGLVGSVLCGYFLNKTKLYKPTTVVTYVLSMAFMFVFTFTLQLKILWLDYLSIGLLGFFMTGYLPIGFEFAAEITYPVSEATSSGLLNVSAQFFGILFTIIAQELLKLGSLAANLFMAIALLMGAVLTALIRADLKRKAANETNRRVLGEEKMALADVKLIPSNHNHNHNNNNSENEGEDFEDKEKLVRLASASSSLV</sequence>
<organism evidence="8 9">
    <name type="scientific">Clavelina lepadiformis</name>
    <name type="common">Light-bulb sea squirt</name>
    <name type="synonym">Ascidia lepadiformis</name>
    <dbReference type="NCBI Taxonomy" id="159417"/>
    <lineage>
        <taxon>Eukaryota</taxon>
        <taxon>Metazoa</taxon>
        <taxon>Chordata</taxon>
        <taxon>Tunicata</taxon>
        <taxon>Ascidiacea</taxon>
        <taxon>Aplousobranchia</taxon>
        <taxon>Clavelinidae</taxon>
        <taxon>Clavelina</taxon>
    </lineage>
</organism>